<evidence type="ECO:0000259" key="12">
    <source>
        <dbReference type="PROSITE" id="PS50206"/>
    </source>
</evidence>
<keyword evidence="2 11" id="KW-0963">Cytoplasm</keyword>
<dbReference type="SUPFAM" id="SSF143437">
    <property type="entry name" value="THUMP domain-like"/>
    <property type="match status" value="1"/>
</dbReference>
<dbReference type="GO" id="GO:0002937">
    <property type="term" value="P:tRNA 4-thiouridine biosynthesis"/>
    <property type="evidence" value="ECO:0007669"/>
    <property type="project" value="TreeGrafter"/>
</dbReference>
<keyword evidence="10" id="KW-0676">Redox-active center</keyword>
<dbReference type="SUPFAM" id="SSF52402">
    <property type="entry name" value="Adenine nucleotide alpha hydrolases-like"/>
    <property type="match status" value="1"/>
</dbReference>
<comment type="catalytic activity">
    <reaction evidence="11">
        <text>[ThiI sulfur-carrier protein]-S-sulfanyl-L-cysteine + a uridine in tRNA + 2 reduced [2Fe-2S]-[ferredoxin] + ATP + H(+) = [ThiI sulfur-carrier protein]-L-cysteine + a 4-thiouridine in tRNA + 2 oxidized [2Fe-2S]-[ferredoxin] + AMP + diphosphate</text>
        <dbReference type="Rhea" id="RHEA:24176"/>
        <dbReference type="Rhea" id="RHEA-COMP:10000"/>
        <dbReference type="Rhea" id="RHEA-COMP:10001"/>
        <dbReference type="Rhea" id="RHEA-COMP:13337"/>
        <dbReference type="Rhea" id="RHEA-COMP:13338"/>
        <dbReference type="Rhea" id="RHEA-COMP:13339"/>
        <dbReference type="Rhea" id="RHEA-COMP:13340"/>
        <dbReference type="ChEBI" id="CHEBI:15378"/>
        <dbReference type="ChEBI" id="CHEBI:29950"/>
        <dbReference type="ChEBI" id="CHEBI:30616"/>
        <dbReference type="ChEBI" id="CHEBI:33019"/>
        <dbReference type="ChEBI" id="CHEBI:33737"/>
        <dbReference type="ChEBI" id="CHEBI:33738"/>
        <dbReference type="ChEBI" id="CHEBI:61963"/>
        <dbReference type="ChEBI" id="CHEBI:65315"/>
        <dbReference type="ChEBI" id="CHEBI:136798"/>
        <dbReference type="ChEBI" id="CHEBI:456215"/>
        <dbReference type="EC" id="2.8.1.4"/>
    </reaction>
</comment>
<dbReference type="InterPro" id="IPR020536">
    <property type="entry name" value="ThiI_AANH"/>
</dbReference>
<comment type="subcellular location">
    <subcellularLocation>
        <location evidence="1 11">Cytoplasm</location>
    </subcellularLocation>
</comment>
<dbReference type="InterPro" id="IPR026340">
    <property type="entry name" value="THII_Thiazole_biosynth_dom"/>
</dbReference>
<evidence type="ECO:0000256" key="1">
    <source>
        <dbReference type="ARBA" id="ARBA00004496"/>
    </source>
</evidence>
<dbReference type="RefSeq" id="WP_084188251.1">
    <property type="nucleotide sequence ID" value="NZ_FSRE01000002.1"/>
</dbReference>
<dbReference type="EC" id="2.8.1.4" evidence="11"/>
<evidence type="ECO:0000256" key="7">
    <source>
        <dbReference type="ARBA" id="ARBA00022884"/>
    </source>
</evidence>
<dbReference type="InterPro" id="IPR004114">
    <property type="entry name" value="THUMP_dom"/>
</dbReference>
<dbReference type="HAMAP" id="MF_00021">
    <property type="entry name" value="ThiI"/>
    <property type="match status" value="1"/>
</dbReference>
<dbReference type="InterPro" id="IPR050102">
    <property type="entry name" value="tRNA_sulfurtransferase_ThiI"/>
</dbReference>
<keyword evidence="3 11" id="KW-0820">tRNA-binding</keyword>
<feature type="active site" description="Cysteine persulfide intermediate" evidence="11">
    <location>
        <position position="453"/>
    </location>
</feature>
<dbReference type="UniPathway" id="UPA00060"/>
<dbReference type="GO" id="GO:0009228">
    <property type="term" value="P:thiamine biosynthetic process"/>
    <property type="evidence" value="ECO:0007669"/>
    <property type="project" value="UniProtKB-KW"/>
</dbReference>
<dbReference type="CDD" id="cd11716">
    <property type="entry name" value="THUMP_ThiI"/>
    <property type="match status" value="1"/>
</dbReference>
<evidence type="ECO:0000256" key="3">
    <source>
        <dbReference type="ARBA" id="ARBA00022555"/>
    </source>
</evidence>
<dbReference type="InterPro" id="IPR003720">
    <property type="entry name" value="tRNA_STrfase"/>
</dbReference>
<evidence type="ECO:0000256" key="9">
    <source>
        <dbReference type="ARBA" id="ARBA00023157"/>
    </source>
</evidence>
<comment type="pathway">
    <text evidence="11">Cofactor biosynthesis; thiamine diphosphate biosynthesis.</text>
</comment>
<sequence>MRYIVKLFPEIMIKGASVKKKMTAQLADNLKRMLLQRNMAPQVKRFLDKIEVEVDDAHANDAEDLLTHTPGIEQVLRVRQFRLDPVSLEEIARIVVEQAADRVRAKTFVVRVKRKGQHVFTSQEIERHVGGALLRTGETAGVDLHHPDVRVELEVENNTLSLIDARLPGLGGYPLGSQGEALSLVSGGFDSTVASYLSMRRGIKTHFLFFNLGGIAHDIGVKQVSYYLWQRFGSSHRVRFISVPFEGVVEGLLTQVPDSYMGVMLKRLMLMAAERVADEMGLDALVTGESVAQVSSQTLRNLALIDQATDKLVLRPLAMMDKPDIIRLADQIGTREFAETMPEYCGVISRNPVTHGSFKKLAEAEKRFDFSLLEDAVARRERFNVDELVANINAQQAVPVVNAVADGDVVVDIRMPEQAQARPLPEASLQISFHQLNRRFAELDPSKRYLLYCDKGVLSQLHGQHLLTQGFDVRVYRPDGREGSA</sequence>
<dbReference type="GO" id="GO:0140741">
    <property type="term" value="F:tRNA-uracil-4 sulfurtransferase activity"/>
    <property type="evidence" value="ECO:0007669"/>
    <property type="project" value="UniProtKB-EC"/>
</dbReference>
<dbReference type="PROSITE" id="PS50206">
    <property type="entry name" value="RHODANESE_3"/>
    <property type="match status" value="1"/>
</dbReference>
<accession>A0A1N6FIX4</accession>
<keyword evidence="5 11" id="KW-0547">Nucleotide-binding</keyword>
<feature type="binding site" evidence="11">
    <location>
        <position position="297"/>
    </location>
    <ligand>
        <name>ATP</name>
        <dbReference type="ChEBI" id="CHEBI:30616"/>
    </ligand>
</feature>
<keyword evidence="15" id="KW-1185">Reference proteome</keyword>
<gene>
    <name evidence="11" type="primary">thiI</name>
    <name evidence="14" type="ORF">SAMN05443662_1096</name>
</gene>
<comment type="caution">
    <text evidence="11">Lacks conserved residue(s) required for the propagation of feature annotation.</text>
</comment>
<dbReference type="InterPro" id="IPR049961">
    <property type="entry name" value="ThiI_N"/>
</dbReference>
<dbReference type="STRING" id="364032.SAMN05443662_1096"/>
<dbReference type="SUPFAM" id="SSF52821">
    <property type="entry name" value="Rhodanese/Cell cycle control phosphatase"/>
    <property type="match status" value="1"/>
</dbReference>
<dbReference type="GO" id="GO:0052837">
    <property type="term" value="P:thiazole biosynthetic process"/>
    <property type="evidence" value="ECO:0007669"/>
    <property type="project" value="InterPro"/>
</dbReference>
<evidence type="ECO:0000256" key="2">
    <source>
        <dbReference type="ARBA" id="ARBA00022490"/>
    </source>
</evidence>
<dbReference type="AlphaFoldDB" id="A0A1N6FIX4"/>
<feature type="binding site" evidence="11">
    <location>
        <position position="288"/>
    </location>
    <ligand>
        <name>ATP</name>
        <dbReference type="ChEBI" id="CHEBI:30616"/>
    </ligand>
</feature>
<dbReference type="GO" id="GO:0005829">
    <property type="term" value="C:cytosol"/>
    <property type="evidence" value="ECO:0007669"/>
    <property type="project" value="TreeGrafter"/>
</dbReference>
<dbReference type="GO" id="GO:0000049">
    <property type="term" value="F:tRNA binding"/>
    <property type="evidence" value="ECO:0007669"/>
    <property type="project" value="UniProtKB-UniRule"/>
</dbReference>
<evidence type="ECO:0000256" key="8">
    <source>
        <dbReference type="ARBA" id="ARBA00022977"/>
    </source>
</evidence>
<dbReference type="OrthoDB" id="9773948at2"/>
<dbReference type="EMBL" id="FSRE01000002">
    <property type="protein sequence ID" value="SIN95176.1"/>
    <property type="molecule type" value="Genomic_DNA"/>
</dbReference>
<dbReference type="Gene3D" id="3.40.250.10">
    <property type="entry name" value="Rhodanese-like domain"/>
    <property type="match status" value="1"/>
</dbReference>
<protein>
    <recommendedName>
        <fullName evidence="11">tRNA sulfurtransferase</fullName>
        <ecNumber evidence="11">2.8.1.4</ecNumber>
    </recommendedName>
    <alternativeName>
        <fullName evidence="11">Sulfur carrier protein ThiS sulfurtransferase</fullName>
    </alternativeName>
    <alternativeName>
        <fullName evidence="11">Thiamine biosynthesis protein ThiI</fullName>
    </alternativeName>
    <alternativeName>
        <fullName evidence="11">tRNA 4-thiouridine synthase</fullName>
    </alternativeName>
</protein>
<dbReference type="GO" id="GO:0005524">
    <property type="term" value="F:ATP binding"/>
    <property type="evidence" value="ECO:0007669"/>
    <property type="project" value="UniProtKB-UniRule"/>
</dbReference>
<dbReference type="NCBIfam" id="TIGR04271">
    <property type="entry name" value="ThiI_C_thiazole"/>
    <property type="match status" value="1"/>
</dbReference>
<dbReference type="Gene3D" id="3.30.2130.30">
    <property type="match status" value="1"/>
</dbReference>
<dbReference type="Pfam" id="PF02926">
    <property type="entry name" value="THUMP"/>
    <property type="match status" value="1"/>
</dbReference>
<dbReference type="InterPro" id="IPR036873">
    <property type="entry name" value="Rhodanese-like_dom_sf"/>
</dbReference>
<dbReference type="CDD" id="cd01712">
    <property type="entry name" value="PPase_ThiI"/>
    <property type="match status" value="1"/>
</dbReference>
<feature type="binding site" evidence="11">
    <location>
        <position position="266"/>
    </location>
    <ligand>
        <name>ATP</name>
        <dbReference type="ChEBI" id="CHEBI:30616"/>
    </ligand>
</feature>
<name>A0A1N6FIX4_9GAMM</name>
<evidence type="ECO:0000313" key="15">
    <source>
        <dbReference type="Proteomes" id="UP000198461"/>
    </source>
</evidence>
<keyword evidence="9" id="KW-1015">Disulfide bond</keyword>
<dbReference type="CDD" id="cd00158">
    <property type="entry name" value="RHOD"/>
    <property type="match status" value="1"/>
</dbReference>
<comment type="function">
    <text evidence="11">Catalyzes the ATP-dependent transfer of a sulfur to tRNA to produce 4-thiouridine in position 8 of tRNAs, which functions as a near-UV photosensor. Also catalyzes the transfer of sulfur to the sulfur carrier protein ThiS, forming ThiS-thiocarboxylate. This is a step in the synthesis of thiazole, in the thiamine biosynthesis pathway. The sulfur is donated as persulfide by IscS.</text>
</comment>
<evidence type="ECO:0000259" key="13">
    <source>
        <dbReference type="PROSITE" id="PS51165"/>
    </source>
</evidence>
<feature type="domain" description="THUMP" evidence="13">
    <location>
        <begin position="60"/>
        <end position="166"/>
    </location>
</feature>
<dbReference type="Gene3D" id="3.40.50.620">
    <property type="entry name" value="HUPs"/>
    <property type="match status" value="1"/>
</dbReference>
<feature type="binding site" evidence="11">
    <location>
        <begin position="184"/>
        <end position="185"/>
    </location>
    <ligand>
        <name>ATP</name>
        <dbReference type="ChEBI" id="CHEBI:30616"/>
    </ligand>
</feature>
<reference evidence="14 15" key="1">
    <citation type="submission" date="2016-11" db="EMBL/GenBank/DDBJ databases">
        <authorList>
            <person name="Jaros S."/>
            <person name="Januszkiewicz K."/>
            <person name="Wedrychowicz H."/>
        </authorList>
    </citation>
    <scope>NUCLEOTIDE SEQUENCE [LARGE SCALE GENOMIC DNA]</scope>
    <source>
        <strain evidence="14 15">DSM 17737</strain>
    </source>
</reference>
<dbReference type="GO" id="GO:0004810">
    <property type="term" value="F:CCA tRNA nucleotidyltransferase activity"/>
    <property type="evidence" value="ECO:0007669"/>
    <property type="project" value="InterPro"/>
</dbReference>
<dbReference type="Pfam" id="PF02568">
    <property type="entry name" value="ThiI"/>
    <property type="match status" value="1"/>
</dbReference>
<evidence type="ECO:0000256" key="6">
    <source>
        <dbReference type="ARBA" id="ARBA00022840"/>
    </source>
</evidence>
<keyword evidence="4 11" id="KW-0808">Transferase</keyword>
<evidence type="ECO:0000313" key="14">
    <source>
        <dbReference type="EMBL" id="SIN95176.1"/>
    </source>
</evidence>
<comment type="catalytic activity">
    <reaction evidence="11">
        <text>[ThiS sulfur-carrier protein]-C-terminal Gly-Gly-AMP + S-sulfanyl-L-cysteinyl-[cysteine desulfurase] + AH2 = [ThiS sulfur-carrier protein]-C-terminal-Gly-aminoethanethioate + L-cysteinyl-[cysteine desulfurase] + A + AMP + 2 H(+)</text>
        <dbReference type="Rhea" id="RHEA:43340"/>
        <dbReference type="Rhea" id="RHEA-COMP:12157"/>
        <dbReference type="Rhea" id="RHEA-COMP:12158"/>
        <dbReference type="Rhea" id="RHEA-COMP:12910"/>
        <dbReference type="Rhea" id="RHEA-COMP:19908"/>
        <dbReference type="ChEBI" id="CHEBI:13193"/>
        <dbReference type="ChEBI" id="CHEBI:15378"/>
        <dbReference type="ChEBI" id="CHEBI:17499"/>
        <dbReference type="ChEBI" id="CHEBI:29950"/>
        <dbReference type="ChEBI" id="CHEBI:61963"/>
        <dbReference type="ChEBI" id="CHEBI:90618"/>
        <dbReference type="ChEBI" id="CHEBI:232372"/>
        <dbReference type="ChEBI" id="CHEBI:456215"/>
    </reaction>
</comment>
<feature type="domain" description="Rhodanese" evidence="12">
    <location>
        <begin position="404"/>
        <end position="483"/>
    </location>
</feature>
<dbReference type="InterPro" id="IPR001763">
    <property type="entry name" value="Rhodanese-like_dom"/>
</dbReference>
<comment type="similarity">
    <text evidence="11">Belongs to the ThiI family.</text>
</comment>
<keyword evidence="8 11" id="KW-0784">Thiamine biosynthesis</keyword>
<dbReference type="GO" id="GO:0009229">
    <property type="term" value="P:thiamine diphosphate biosynthetic process"/>
    <property type="evidence" value="ECO:0007669"/>
    <property type="project" value="UniProtKB-UniRule"/>
</dbReference>
<evidence type="ECO:0000256" key="4">
    <source>
        <dbReference type="ARBA" id="ARBA00022679"/>
    </source>
</evidence>
<dbReference type="InterPro" id="IPR014729">
    <property type="entry name" value="Rossmann-like_a/b/a_fold"/>
</dbReference>
<evidence type="ECO:0000256" key="11">
    <source>
        <dbReference type="HAMAP-Rule" id="MF_00021"/>
    </source>
</evidence>
<dbReference type="InterPro" id="IPR049962">
    <property type="entry name" value="THUMP_ThiI"/>
</dbReference>
<dbReference type="SMART" id="SM00981">
    <property type="entry name" value="THUMP"/>
    <property type="match status" value="1"/>
</dbReference>
<keyword evidence="6 11" id="KW-0067">ATP-binding</keyword>
<dbReference type="NCBIfam" id="TIGR00342">
    <property type="entry name" value="tRNA uracil 4-sulfurtransferase ThiI"/>
    <property type="match status" value="1"/>
</dbReference>
<dbReference type="PANTHER" id="PTHR43209:SF1">
    <property type="entry name" value="TRNA SULFURTRANSFERASE"/>
    <property type="match status" value="1"/>
</dbReference>
<dbReference type="PROSITE" id="PS51165">
    <property type="entry name" value="THUMP"/>
    <property type="match status" value="1"/>
</dbReference>
<keyword evidence="7 11" id="KW-0694">RNA-binding</keyword>
<evidence type="ECO:0000256" key="10">
    <source>
        <dbReference type="ARBA" id="ARBA00023284"/>
    </source>
</evidence>
<proteinExistence type="inferred from homology"/>
<organism evidence="14 15">
    <name type="scientific">Sulfurivirga caldicuralii</name>
    <dbReference type="NCBI Taxonomy" id="364032"/>
    <lineage>
        <taxon>Bacteria</taxon>
        <taxon>Pseudomonadati</taxon>
        <taxon>Pseudomonadota</taxon>
        <taxon>Gammaproteobacteria</taxon>
        <taxon>Thiotrichales</taxon>
        <taxon>Piscirickettsiaceae</taxon>
        <taxon>Sulfurivirga</taxon>
    </lineage>
</organism>
<dbReference type="Proteomes" id="UP000198461">
    <property type="component" value="Unassembled WGS sequence"/>
</dbReference>
<evidence type="ECO:0000256" key="5">
    <source>
        <dbReference type="ARBA" id="ARBA00022741"/>
    </source>
</evidence>
<dbReference type="PANTHER" id="PTHR43209">
    <property type="entry name" value="TRNA SULFURTRANSFERASE"/>
    <property type="match status" value="1"/>
</dbReference>